<dbReference type="SUPFAM" id="SSF81321">
    <property type="entry name" value="Family A G protein-coupled receptor-like"/>
    <property type="match status" value="1"/>
</dbReference>
<accession>A0A9Q1CM10</accession>
<dbReference type="PANTHER" id="PTHR24243">
    <property type="entry name" value="G-PROTEIN COUPLED RECEPTOR"/>
    <property type="match status" value="1"/>
</dbReference>
<dbReference type="InterPro" id="IPR000276">
    <property type="entry name" value="GPCR_Rhodpsn"/>
</dbReference>
<feature type="transmembrane region" description="Helical" evidence="9">
    <location>
        <begin position="95"/>
        <end position="117"/>
    </location>
</feature>
<organism evidence="11 12">
    <name type="scientific">Holothuria leucospilota</name>
    <name type="common">Black long sea cucumber</name>
    <name type="synonym">Mertensiothuria leucospilota</name>
    <dbReference type="NCBI Taxonomy" id="206669"/>
    <lineage>
        <taxon>Eukaryota</taxon>
        <taxon>Metazoa</taxon>
        <taxon>Echinodermata</taxon>
        <taxon>Eleutherozoa</taxon>
        <taxon>Echinozoa</taxon>
        <taxon>Holothuroidea</taxon>
        <taxon>Aspidochirotacea</taxon>
        <taxon>Aspidochirotida</taxon>
        <taxon>Holothuriidae</taxon>
        <taxon>Holothuria</taxon>
    </lineage>
</organism>
<dbReference type="PRINTS" id="PR00237">
    <property type="entry name" value="GPCRRHODOPSN"/>
</dbReference>
<evidence type="ECO:0000256" key="5">
    <source>
        <dbReference type="ARBA" id="ARBA00023136"/>
    </source>
</evidence>
<evidence type="ECO:0000256" key="7">
    <source>
        <dbReference type="ARBA" id="ARBA00023224"/>
    </source>
</evidence>
<dbReference type="InterPro" id="IPR017452">
    <property type="entry name" value="GPCR_Rhodpsn_7TM"/>
</dbReference>
<keyword evidence="5 9" id="KW-0472">Membrane</keyword>
<comment type="subcellular location">
    <subcellularLocation>
        <location evidence="1">Membrane</location>
        <topology evidence="1">Multi-pass membrane protein</topology>
    </subcellularLocation>
</comment>
<feature type="region of interest" description="Disordered" evidence="8">
    <location>
        <begin position="321"/>
        <end position="356"/>
    </location>
</feature>
<name>A0A9Q1CM10_HOLLE</name>
<evidence type="ECO:0000256" key="6">
    <source>
        <dbReference type="ARBA" id="ARBA00023170"/>
    </source>
</evidence>
<feature type="transmembrane region" description="Helical" evidence="9">
    <location>
        <begin position="59"/>
        <end position="83"/>
    </location>
</feature>
<evidence type="ECO:0000256" key="3">
    <source>
        <dbReference type="ARBA" id="ARBA00022989"/>
    </source>
</evidence>
<comment type="caution">
    <text evidence="11">The sequence shown here is derived from an EMBL/GenBank/DDBJ whole genome shotgun (WGS) entry which is preliminary data.</text>
</comment>
<dbReference type="Proteomes" id="UP001152320">
    <property type="component" value="Chromosome 2"/>
</dbReference>
<dbReference type="GO" id="GO:0016020">
    <property type="term" value="C:membrane"/>
    <property type="evidence" value="ECO:0007669"/>
    <property type="project" value="UniProtKB-SubCell"/>
</dbReference>
<evidence type="ECO:0000313" key="11">
    <source>
        <dbReference type="EMBL" id="KAJ8046989.1"/>
    </source>
</evidence>
<dbReference type="GO" id="GO:0004930">
    <property type="term" value="F:G protein-coupled receptor activity"/>
    <property type="evidence" value="ECO:0007669"/>
    <property type="project" value="UniProtKB-KW"/>
</dbReference>
<keyword evidence="7" id="KW-0807">Transducer</keyword>
<evidence type="ECO:0000256" key="1">
    <source>
        <dbReference type="ARBA" id="ARBA00004141"/>
    </source>
</evidence>
<feature type="domain" description="G-protein coupled receptors family 1 profile" evidence="10">
    <location>
        <begin position="39"/>
        <end position="299"/>
    </location>
</feature>
<evidence type="ECO:0000256" key="4">
    <source>
        <dbReference type="ARBA" id="ARBA00023040"/>
    </source>
</evidence>
<evidence type="ECO:0000256" key="2">
    <source>
        <dbReference type="ARBA" id="ARBA00022692"/>
    </source>
</evidence>
<protein>
    <submittedName>
        <fullName evidence="11">Melatonin receptor type 1C</fullName>
    </submittedName>
</protein>
<feature type="transmembrane region" description="Helical" evidence="9">
    <location>
        <begin position="138"/>
        <end position="159"/>
    </location>
</feature>
<gene>
    <name evidence="11" type="ORF">HOLleu_05854</name>
</gene>
<evidence type="ECO:0000256" key="8">
    <source>
        <dbReference type="SAM" id="MobiDB-lite"/>
    </source>
</evidence>
<evidence type="ECO:0000313" key="12">
    <source>
        <dbReference type="Proteomes" id="UP001152320"/>
    </source>
</evidence>
<keyword evidence="3 9" id="KW-1133">Transmembrane helix</keyword>
<sequence length="356" mass="40423">MARVNISDSSDCVDVQSEFNPIVFQVMIVATLAISTVGGNVCTLLTFIGSRYLRNSHGLIIVSLAFSDFGIGLVSMGSIYPAALQYWPHKHIFCVLQGFLFEVCHTNSFFMTVFLSIERYLAVIHPHQYTTVLARKKVSVIICVTWIVAFVGYGLPTALQRFQYLFNKPILVCLVKYRQFNNLSVGAVFLWFLFTFVNFGLVTYTCARVTLAMRNIAEKRLGQASQRQVQQKSRFAKKALHTFKISIVILVAFYVLRSPYVAIILATALKVDKCSLPNFLIFVAYWVAMINGCFNFFVYVVMNLNFRREFKRLVMRQEILPPRETKTPTATNEKSDSNRQSPATIQPSSSNSSQRQ</sequence>
<keyword evidence="4" id="KW-0297">G-protein coupled receptor</keyword>
<feature type="transmembrane region" description="Helical" evidence="9">
    <location>
        <begin position="22"/>
        <end position="47"/>
    </location>
</feature>
<feature type="compositionally biased region" description="Polar residues" evidence="8">
    <location>
        <begin position="327"/>
        <end position="356"/>
    </location>
</feature>
<dbReference type="PROSITE" id="PS50262">
    <property type="entry name" value="G_PROTEIN_RECEP_F1_2"/>
    <property type="match status" value="1"/>
</dbReference>
<keyword evidence="12" id="KW-1185">Reference proteome</keyword>
<keyword evidence="2 9" id="KW-0812">Transmembrane</keyword>
<evidence type="ECO:0000256" key="9">
    <source>
        <dbReference type="SAM" id="Phobius"/>
    </source>
</evidence>
<feature type="transmembrane region" description="Helical" evidence="9">
    <location>
        <begin position="188"/>
        <end position="211"/>
    </location>
</feature>
<feature type="transmembrane region" description="Helical" evidence="9">
    <location>
        <begin position="242"/>
        <end position="267"/>
    </location>
</feature>
<feature type="transmembrane region" description="Helical" evidence="9">
    <location>
        <begin position="279"/>
        <end position="302"/>
    </location>
</feature>
<dbReference type="OrthoDB" id="6376512at2759"/>
<reference evidence="11" key="1">
    <citation type="submission" date="2021-10" db="EMBL/GenBank/DDBJ databases">
        <title>Tropical sea cucumber genome reveals ecological adaptation and Cuvierian tubules defense mechanism.</title>
        <authorList>
            <person name="Chen T."/>
        </authorList>
    </citation>
    <scope>NUCLEOTIDE SEQUENCE</scope>
    <source>
        <strain evidence="11">Nanhai2018</strain>
        <tissue evidence="11">Muscle</tissue>
    </source>
</reference>
<dbReference type="AlphaFoldDB" id="A0A9Q1CM10"/>
<dbReference type="EMBL" id="JAIZAY010000002">
    <property type="protein sequence ID" value="KAJ8046989.1"/>
    <property type="molecule type" value="Genomic_DNA"/>
</dbReference>
<dbReference type="Pfam" id="PF00001">
    <property type="entry name" value="7tm_1"/>
    <property type="match status" value="1"/>
</dbReference>
<dbReference type="CDD" id="cd00637">
    <property type="entry name" value="7tm_classA_rhodopsin-like"/>
    <property type="match status" value="1"/>
</dbReference>
<dbReference type="Gene3D" id="1.20.1070.10">
    <property type="entry name" value="Rhodopsin 7-helix transmembrane proteins"/>
    <property type="match status" value="1"/>
</dbReference>
<dbReference type="PANTHER" id="PTHR24243:SF208">
    <property type="entry name" value="PYROKININ-1 RECEPTOR"/>
    <property type="match status" value="1"/>
</dbReference>
<proteinExistence type="predicted"/>
<evidence type="ECO:0000259" key="10">
    <source>
        <dbReference type="PROSITE" id="PS50262"/>
    </source>
</evidence>
<keyword evidence="6 11" id="KW-0675">Receptor</keyword>